<reference evidence="1 2" key="1">
    <citation type="journal article" date="2022" name="Hortic Res">
        <title>A haplotype resolved chromosomal level avocado genome allows analysis of novel avocado genes.</title>
        <authorList>
            <person name="Nath O."/>
            <person name="Fletcher S.J."/>
            <person name="Hayward A."/>
            <person name="Shaw L.M."/>
            <person name="Masouleh A.K."/>
            <person name="Furtado A."/>
            <person name="Henry R.J."/>
            <person name="Mitter N."/>
        </authorList>
    </citation>
    <scope>NUCLEOTIDE SEQUENCE [LARGE SCALE GENOMIC DNA]</scope>
    <source>
        <strain evidence="2">cv. Hass</strain>
    </source>
</reference>
<evidence type="ECO:0000313" key="2">
    <source>
        <dbReference type="Proteomes" id="UP001234297"/>
    </source>
</evidence>
<sequence>MSLAYLKAEFGWVVRSRDRTEDFRDTVQSVARFLGYNEDNFLIFYPEHSSLKLPKGRSKSGYQKRANHGFVNDLDAQPGADNDNGNSSMSSLSHRSPSIALFSFTARSSHPKIVDNHNPQFMATSLSPQKTRSCSTATIDWRYLAEQLSSSTLFFP</sequence>
<accession>A0ACC2KS65</accession>
<dbReference type="EMBL" id="CM056819">
    <property type="protein sequence ID" value="KAJ8623902.1"/>
    <property type="molecule type" value="Genomic_DNA"/>
</dbReference>
<name>A0ACC2KS65_PERAE</name>
<organism evidence="1 2">
    <name type="scientific">Persea americana</name>
    <name type="common">Avocado</name>
    <dbReference type="NCBI Taxonomy" id="3435"/>
    <lineage>
        <taxon>Eukaryota</taxon>
        <taxon>Viridiplantae</taxon>
        <taxon>Streptophyta</taxon>
        <taxon>Embryophyta</taxon>
        <taxon>Tracheophyta</taxon>
        <taxon>Spermatophyta</taxon>
        <taxon>Magnoliopsida</taxon>
        <taxon>Magnoliidae</taxon>
        <taxon>Laurales</taxon>
        <taxon>Lauraceae</taxon>
        <taxon>Persea</taxon>
    </lineage>
</organism>
<comment type="caution">
    <text evidence="1">The sequence shown here is derived from an EMBL/GenBank/DDBJ whole genome shotgun (WGS) entry which is preliminary data.</text>
</comment>
<gene>
    <name evidence="1" type="ORF">MRB53_032432</name>
</gene>
<protein>
    <submittedName>
        <fullName evidence="1">Uncharacterized protein</fullName>
    </submittedName>
</protein>
<keyword evidence="2" id="KW-1185">Reference proteome</keyword>
<dbReference type="Proteomes" id="UP001234297">
    <property type="component" value="Chromosome 11"/>
</dbReference>
<proteinExistence type="predicted"/>
<evidence type="ECO:0000313" key="1">
    <source>
        <dbReference type="EMBL" id="KAJ8623902.1"/>
    </source>
</evidence>